<evidence type="ECO:0000256" key="1">
    <source>
        <dbReference type="SAM" id="Phobius"/>
    </source>
</evidence>
<feature type="transmembrane region" description="Helical" evidence="1">
    <location>
        <begin position="103"/>
        <end position="128"/>
    </location>
</feature>
<dbReference type="InterPro" id="IPR019425">
    <property type="entry name" value="7TM_GPCR_serpentine_rcpt_Srt"/>
</dbReference>
<name>A0A7E4W8H6_PANRE</name>
<feature type="transmembrane region" description="Helical" evidence="1">
    <location>
        <begin position="69"/>
        <end position="91"/>
    </location>
</feature>
<feature type="transmembrane region" description="Helical" evidence="1">
    <location>
        <begin position="207"/>
        <end position="226"/>
    </location>
</feature>
<dbReference type="Proteomes" id="UP000492821">
    <property type="component" value="Unassembled WGS sequence"/>
</dbReference>
<proteinExistence type="predicted"/>
<evidence type="ECO:0000313" key="2">
    <source>
        <dbReference type="Proteomes" id="UP000492821"/>
    </source>
</evidence>
<feature type="transmembrane region" description="Helical" evidence="1">
    <location>
        <begin position="32"/>
        <end position="57"/>
    </location>
</feature>
<evidence type="ECO:0000313" key="3">
    <source>
        <dbReference type="WBParaSite" id="Pan_g7706.t1"/>
    </source>
</evidence>
<keyword evidence="1" id="KW-0812">Transmembrane</keyword>
<dbReference type="Pfam" id="PF10321">
    <property type="entry name" value="7TM_GPCR_Srt"/>
    <property type="match status" value="1"/>
</dbReference>
<keyword evidence="1" id="KW-0472">Membrane</keyword>
<dbReference type="AlphaFoldDB" id="A0A7E4W8H6"/>
<feature type="transmembrane region" description="Helical" evidence="1">
    <location>
        <begin position="247"/>
        <end position="267"/>
    </location>
</feature>
<accession>A0A7E4W8H6</accession>
<dbReference type="SUPFAM" id="SSF81321">
    <property type="entry name" value="Family A G protein-coupled receptor-like"/>
    <property type="match status" value="1"/>
</dbReference>
<organism evidence="2 3">
    <name type="scientific">Panagrellus redivivus</name>
    <name type="common">Microworm</name>
    <dbReference type="NCBI Taxonomy" id="6233"/>
    <lineage>
        <taxon>Eukaryota</taxon>
        <taxon>Metazoa</taxon>
        <taxon>Ecdysozoa</taxon>
        <taxon>Nematoda</taxon>
        <taxon>Chromadorea</taxon>
        <taxon>Rhabditida</taxon>
        <taxon>Tylenchina</taxon>
        <taxon>Panagrolaimomorpha</taxon>
        <taxon>Panagrolaimoidea</taxon>
        <taxon>Panagrolaimidae</taxon>
        <taxon>Panagrellus</taxon>
    </lineage>
</organism>
<sequence>MELLLFRQSTWKEEYNCDSYTANYQTEEYDHFYLSILYIFLGSVFLIMYIPCIYAMTKGNMLTESCYKIMLCLAVYDVLGLVVSGIVSGVFGLLHFGFCSSPITLYVLGSVGDLAWFGQVSTALLLALNRCFFLRNVHLSNVLFGGNRTWIWMLFGPFAWSFIGFMTSRPAILSLSCMVWFMNPHDGYIKDAANLYNLPPYHYSNNIIGATALPGVYIMFLVLYYLKTNHWAFKGASYLQQSVFFQSLLISLFTAVLASSYLAIQYIHIPKEWYYFTQLMWIVFSGLASVVYLVMNRSIRRRIWKVIRHRALSPQFIECTFKLPRRYQFL</sequence>
<feature type="transmembrane region" description="Helical" evidence="1">
    <location>
        <begin position="273"/>
        <end position="295"/>
    </location>
</feature>
<keyword evidence="2" id="KW-1185">Reference proteome</keyword>
<reference evidence="3" key="2">
    <citation type="submission" date="2020-10" db="UniProtKB">
        <authorList>
            <consortium name="WormBaseParasite"/>
        </authorList>
    </citation>
    <scope>IDENTIFICATION</scope>
</reference>
<feature type="transmembrane region" description="Helical" evidence="1">
    <location>
        <begin position="149"/>
        <end position="172"/>
    </location>
</feature>
<reference evidence="2" key="1">
    <citation type="journal article" date="2013" name="Genetics">
        <title>The draft genome and transcriptome of Panagrellus redivivus are shaped by the harsh demands of a free-living lifestyle.</title>
        <authorList>
            <person name="Srinivasan J."/>
            <person name="Dillman A.R."/>
            <person name="Macchietto M.G."/>
            <person name="Heikkinen L."/>
            <person name="Lakso M."/>
            <person name="Fracchia K.M."/>
            <person name="Antoshechkin I."/>
            <person name="Mortazavi A."/>
            <person name="Wong G."/>
            <person name="Sternberg P.W."/>
        </authorList>
    </citation>
    <scope>NUCLEOTIDE SEQUENCE [LARGE SCALE GENOMIC DNA]</scope>
    <source>
        <strain evidence="2">MT8872</strain>
    </source>
</reference>
<dbReference type="PANTHER" id="PTHR23021:SF26">
    <property type="entry name" value="SERPENTINE RECEPTOR, CLASS T"/>
    <property type="match status" value="1"/>
</dbReference>
<dbReference type="PANTHER" id="PTHR23021">
    <property type="entry name" value="SERPENTINE RECEPTOR, CLASS T"/>
    <property type="match status" value="1"/>
</dbReference>
<dbReference type="WBParaSite" id="Pan_g7706.t1">
    <property type="protein sequence ID" value="Pan_g7706.t1"/>
    <property type="gene ID" value="Pan_g7706"/>
</dbReference>
<dbReference type="Gene3D" id="1.20.1070.10">
    <property type="entry name" value="Rhodopsin 7-helix transmembrane proteins"/>
    <property type="match status" value="1"/>
</dbReference>
<protein>
    <submittedName>
        <fullName evidence="3">7TM GPCR serpentine receptor class x (Srx) domain-containing protein</fullName>
    </submittedName>
</protein>
<keyword evidence="1" id="KW-1133">Transmembrane helix</keyword>